<dbReference type="STRING" id="1209072.GCA_000766945_00082"/>
<comment type="caution">
    <text evidence="6">The sequence shown here is derived from an EMBL/GenBank/DDBJ whole genome shotgun (WGS) entry which is preliminary data.</text>
</comment>
<gene>
    <name evidence="6" type="ORF">CBP51_15500</name>
</gene>
<protein>
    <submittedName>
        <fullName evidence="6">Phosphate starvation-inducible protein PhoH</fullName>
    </submittedName>
</protein>
<accession>A0A266Q5F9</accession>
<sequence>MAKKTHARRSANHQSYDDSSFSNSRHKSRRNQRSDDNIVEIKSRSQQVETAYSPPRSPQPLRAKTKSQQQYINAINSHMLTFGIGPAGTGKSYCAGALAAEALESGRIERIILTRPAVESGENLGFLPGDLDQKFSVYIDAFRDILNERLGAGTVDYCLRHGRIVAAPLAFMRGKTFNSKTFVILDEAQNTTPAQMKMFLTRIGEDCKVVINGDIQQSDIRGPNGLADAVDRLQGLPGVYLHEFEREDIVRSGLVRDIIDRYEVPDEN</sequence>
<organism evidence="6 7">
    <name type="scientific">Cellvibrio mixtus</name>
    <dbReference type="NCBI Taxonomy" id="39650"/>
    <lineage>
        <taxon>Bacteria</taxon>
        <taxon>Pseudomonadati</taxon>
        <taxon>Pseudomonadota</taxon>
        <taxon>Gammaproteobacteria</taxon>
        <taxon>Cellvibrionales</taxon>
        <taxon>Cellvibrionaceae</taxon>
        <taxon>Cellvibrio</taxon>
    </lineage>
</organism>
<feature type="region of interest" description="Disordered" evidence="4">
    <location>
        <begin position="1"/>
        <end position="68"/>
    </location>
</feature>
<dbReference type="AlphaFoldDB" id="A0A266Q5F9"/>
<dbReference type="RefSeq" id="WP_078042380.1">
    <property type="nucleotide sequence ID" value="NZ_NHNI01000002.1"/>
</dbReference>
<reference evidence="7" key="1">
    <citation type="submission" date="2017-05" db="EMBL/GenBank/DDBJ databases">
        <authorList>
            <person name="Barney B.M."/>
        </authorList>
    </citation>
    <scope>NUCLEOTIDE SEQUENCE [LARGE SCALE GENOMIC DNA]</scope>
    <source>
        <strain evidence="7">PSBB022</strain>
    </source>
</reference>
<dbReference type="Gene3D" id="3.40.50.300">
    <property type="entry name" value="P-loop containing nucleotide triphosphate hydrolases"/>
    <property type="match status" value="1"/>
</dbReference>
<dbReference type="InterPro" id="IPR003714">
    <property type="entry name" value="PhoH"/>
</dbReference>
<evidence type="ECO:0000256" key="1">
    <source>
        <dbReference type="ARBA" id="ARBA00010393"/>
    </source>
</evidence>
<dbReference type="InterPro" id="IPR027417">
    <property type="entry name" value="P-loop_NTPase"/>
</dbReference>
<name>A0A266Q5F9_9GAMM</name>
<feature type="domain" description="PhoH-like protein" evidence="5">
    <location>
        <begin position="61"/>
        <end position="263"/>
    </location>
</feature>
<dbReference type="SUPFAM" id="SSF52540">
    <property type="entry name" value="P-loop containing nucleoside triphosphate hydrolases"/>
    <property type="match status" value="1"/>
</dbReference>
<feature type="compositionally biased region" description="Polar residues" evidence="4">
    <location>
        <begin position="12"/>
        <end position="23"/>
    </location>
</feature>
<keyword evidence="2" id="KW-0547">Nucleotide-binding</keyword>
<dbReference type="eggNOG" id="COG1702">
    <property type="taxonomic scope" value="Bacteria"/>
</dbReference>
<feature type="compositionally biased region" description="Basic and acidic residues" evidence="4">
    <location>
        <begin position="32"/>
        <end position="43"/>
    </location>
</feature>
<dbReference type="Pfam" id="PF02562">
    <property type="entry name" value="PhoH"/>
    <property type="match status" value="1"/>
</dbReference>
<evidence type="ECO:0000259" key="5">
    <source>
        <dbReference type="Pfam" id="PF02562"/>
    </source>
</evidence>
<evidence type="ECO:0000313" key="7">
    <source>
        <dbReference type="Proteomes" id="UP000216101"/>
    </source>
</evidence>
<dbReference type="Proteomes" id="UP000216101">
    <property type="component" value="Unassembled WGS sequence"/>
</dbReference>
<evidence type="ECO:0000256" key="3">
    <source>
        <dbReference type="ARBA" id="ARBA00022840"/>
    </source>
</evidence>
<evidence type="ECO:0000256" key="4">
    <source>
        <dbReference type="SAM" id="MobiDB-lite"/>
    </source>
</evidence>
<dbReference type="PANTHER" id="PTHR30473">
    <property type="entry name" value="PROTEIN PHOH"/>
    <property type="match status" value="1"/>
</dbReference>
<dbReference type="GO" id="GO:0005524">
    <property type="term" value="F:ATP binding"/>
    <property type="evidence" value="ECO:0007669"/>
    <property type="project" value="UniProtKB-KW"/>
</dbReference>
<dbReference type="InterPro" id="IPR051451">
    <property type="entry name" value="PhoH2-like"/>
</dbReference>
<feature type="compositionally biased region" description="Basic residues" evidence="4">
    <location>
        <begin position="1"/>
        <end position="11"/>
    </location>
</feature>
<evidence type="ECO:0000313" key="6">
    <source>
        <dbReference type="EMBL" id="OZY84589.1"/>
    </source>
</evidence>
<keyword evidence="7" id="KW-1185">Reference proteome</keyword>
<dbReference type="GO" id="GO:0005829">
    <property type="term" value="C:cytosol"/>
    <property type="evidence" value="ECO:0007669"/>
    <property type="project" value="TreeGrafter"/>
</dbReference>
<keyword evidence="3" id="KW-0067">ATP-binding</keyword>
<comment type="similarity">
    <text evidence="1">Belongs to the PhoH family.</text>
</comment>
<proteinExistence type="inferred from homology"/>
<evidence type="ECO:0000256" key="2">
    <source>
        <dbReference type="ARBA" id="ARBA00022741"/>
    </source>
</evidence>
<dbReference type="PANTHER" id="PTHR30473:SF3">
    <property type="entry name" value="PROTEIN PHOH"/>
    <property type="match status" value="1"/>
</dbReference>
<dbReference type="EMBL" id="NHNI01000002">
    <property type="protein sequence ID" value="OZY84589.1"/>
    <property type="molecule type" value="Genomic_DNA"/>
</dbReference>